<evidence type="ECO:0000313" key="6">
    <source>
        <dbReference type="EMBL" id="BCU07085.1"/>
    </source>
</evidence>
<keyword evidence="7" id="KW-1185">Reference proteome</keyword>
<evidence type="ECO:0000256" key="1">
    <source>
        <dbReference type="ARBA" id="ARBA00004196"/>
    </source>
</evidence>
<dbReference type="PROSITE" id="PS01039">
    <property type="entry name" value="SBP_BACTERIAL_3"/>
    <property type="match status" value="1"/>
</dbReference>
<proteinExistence type="inferred from homology"/>
<keyword evidence="3 4" id="KW-0732">Signal</keyword>
<feature type="domain" description="Solute-binding protein family 3/N-terminal" evidence="5">
    <location>
        <begin position="320"/>
        <end position="548"/>
    </location>
</feature>
<reference evidence="6 7" key="1">
    <citation type="submission" date="2021-04" db="EMBL/GenBank/DDBJ databases">
        <title>Complete genome sequencing of Allochromatium tepidum strain NZ.</title>
        <authorList>
            <person name="Tsukatani Y."/>
            <person name="Mori H."/>
        </authorList>
    </citation>
    <scope>NUCLEOTIDE SEQUENCE [LARGE SCALE GENOMIC DNA]</scope>
    <source>
        <strain evidence="6 7">NZ</strain>
    </source>
</reference>
<dbReference type="SUPFAM" id="SSF53850">
    <property type="entry name" value="Periplasmic binding protein-like II"/>
    <property type="match status" value="2"/>
</dbReference>
<protein>
    <recommendedName>
        <fullName evidence="5">Solute-binding protein family 3/N-terminal domain-containing protein</fullName>
    </recommendedName>
</protein>
<dbReference type="PANTHER" id="PTHR35936">
    <property type="entry name" value="MEMBRANE-BOUND LYTIC MUREIN TRANSGLYCOSYLASE F"/>
    <property type="match status" value="1"/>
</dbReference>
<dbReference type="PANTHER" id="PTHR35936:SF37">
    <property type="entry name" value="AMINO ACID ABC TRANSPORTER SUBSTRATE-BINDING PROTEIN"/>
    <property type="match status" value="1"/>
</dbReference>
<evidence type="ECO:0000256" key="2">
    <source>
        <dbReference type="ARBA" id="ARBA00010333"/>
    </source>
</evidence>
<feature type="domain" description="Solute-binding protein family 3/N-terminal" evidence="5">
    <location>
        <begin position="43"/>
        <end position="266"/>
    </location>
</feature>
<name>A0ABN6GFN9_9GAMM</name>
<dbReference type="CDD" id="cd13530">
    <property type="entry name" value="PBP2_peptides_like"/>
    <property type="match status" value="1"/>
</dbReference>
<dbReference type="Proteomes" id="UP000680679">
    <property type="component" value="Chromosome"/>
</dbReference>
<comment type="subcellular location">
    <subcellularLocation>
        <location evidence="1">Cell envelope</location>
    </subcellularLocation>
</comment>
<sequence length="549" mass="61183">MRIVHFSRIVAMFAWTLISAALIFLHASPACADSIDDIKSRGTLIVGVKSDVPAFGMLDEKSGQIIGLEPDLAQDLADRLGVELKLVALVSADREDALKQHRVDVVIATLNETPERRSSLTLVSPNYYESGASLIARRSDGFEDWSALRNRRICSRRGSFYNRLITIEYGADIVPLYSAEIGLEALRDGRCDGLLGDTAVLSVLLQDPNLAERYEMTLPALYPTGWSIALHPDERGGRLESSISKAIHDWHLSGLLKRLEDKWNIPRSQFVQKMSQQAATRGNGGAAPRAVVKDDEKKRMAEMDTSILAPDIARIVERGELIVAMHSIDNPPFFYQGKDGLIGLEVEMAKSLADKLGVKVRFDRQAQSFDAVVELVARKKADVGISKLSRTLSRARLVRFSNPYLRLRHALILNRLELAKIAKDEPIQNIIRDFNGKIGVIANSSYVDFAVRNFPNAEIEKYSDWQSVVQAVHQGDVVGAYRDEFEIKRLLKKDPKVSLTLRTVTLTDLDDALCIAIGPEDTALAEFVNIFLDQYPNQLTIEKALEFDN</sequence>
<gene>
    <name evidence="6" type="ORF">Atep_17620</name>
</gene>
<dbReference type="EMBL" id="AP024563">
    <property type="protein sequence ID" value="BCU07085.1"/>
    <property type="molecule type" value="Genomic_DNA"/>
</dbReference>
<feature type="chain" id="PRO_5047317120" description="Solute-binding protein family 3/N-terminal domain-containing protein" evidence="4">
    <location>
        <begin position="33"/>
        <end position="549"/>
    </location>
</feature>
<evidence type="ECO:0000313" key="7">
    <source>
        <dbReference type="Proteomes" id="UP000680679"/>
    </source>
</evidence>
<comment type="similarity">
    <text evidence="2">Belongs to the bacterial solute-binding protein 3 family.</text>
</comment>
<evidence type="ECO:0000256" key="3">
    <source>
        <dbReference type="ARBA" id="ARBA00022729"/>
    </source>
</evidence>
<evidence type="ECO:0000259" key="5">
    <source>
        <dbReference type="SMART" id="SM00062"/>
    </source>
</evidence>
<accession>A0ABN6GFN9</accession>
<organism evidence="6 7">
    <name type="scientific">Allochromatium tepidum</name>
    <dbReference type="NCBI Taxonomy" id="553982"/>
    <lineage>
        <taxon>Bacteria</taxon>
        <taxon>Pseudomonadati</taxon>
        <taxon>Pseudomonadota</taxon>
        <taxon>Gammaproteobacteria</taxon>
        <taxon>Chromatiales</taxon>
        <taxon>Chromatiaceae</taxon>
        <taxon>Allochromatium</taxon>
    </lineage>
</organism>
<evidence type="ECO:0000256" key="4">
    <source>
        <dbReference type="SAM" id="SignalP"/>
    </source>
</evidence>
<dbReference type="InterPro" id="IPR018313">
    <property type="entry name" value="SBP_3_CS"/>
</dbReference>
<dbReference type="Gene3D" id="3.40.190.10">
    <property type="entry name" value="Periplasmic binding protein-like II"/>
    <property type="match status" value="4"/>
</dbReference>
<dbReference type="SMART" id="SM00062">
    <property type="entry name" value="PBPb"/>
    <property type="match status" value="2"/>
</dbReference>
<dbReference type="InterPro" id="IPR001638">
    <property type="entry name" value="Solute-binding_3/MltF_N"/>
</dbReference>
<feature type="signal peptide" evidence="4">
    <location>
        <begin position="1"/>
        <end position="32"/>
    </location>
</feature>
<dbReference type="Pfam" id="PF00497">
    <property type="entry name" value="SBP_bac_3"/>
    <property type="match status" value="2"/>
</dbReference>